<accession>A0ABS3SRG0</accession>
<keyword evidence="2" id="KW-1185">Reference proteome</keyword>
<sequence>MKALELVEKIATGEETKSHLLKVLDAFQNLDYHALNDLLDDDAYYEDLKKTSFIYRQKEIFSKFEKIGDTYLNISTNICTGCLCSEPVFVFSGNTSGHKYAIYVEFTQYEITDIYRCSEQSDWFDTDMPF</sequence>
<reference evidence="1 2" key="1">
    <citation type="submission" date="2021-03" db="EMBL/GenBank/DDBJ databases">
        <title>Gelidibacter sp. nov., isolated from costal sediment.</title>
        <authorList>
            <person name="Lun K.-Y."/>
        </authorList>
    </citation>
    <scope>NUCLEOTIDE SEQUENCE [LARGE SCALE GENOMIC DNA]</scope>
    <source>
        <strain evidence="1 2">DF109</strain>
    </source>
</reference>
<name>A0ABS3SRG0_9FLAO</name>
<dbReference type="Proteomes" id="UP000681315">
    <property type="component" value="Unassembled WGS sequence"/>
</dbReference>
<evidence type="ECO:0000313" key="1">
    <source>
        <dbReference type="EMBL" id="MBO3098294.1"/>
    </source>
</evidence>
<evidence type="ECO:0000313" key="2">
    <source>
        <dbReference type="Proteomes" id="UP000681315"/>
    </source>
</evidence>
<gene>
    <name evidence="1" type="ORF">J4051_08455</name>
</gene>
<dbReference type="EMBL" id="JAGEVG010000008">
    <property type="protein sequence ID" value="MBO3098294.1"/>
    <property type="molecule type" value="Genomic_DNA"/>
</dbReference>
<evidence type="ECO:0008006" key="3">
    <source>
        <dbReference type="Google" id="ProtNLM"/>
    </source>
</evidence>
<dbReference type="RefSeq" id="WP_208233437.1">
    <property type="nucleotide sequence ID" value="NZ_JAGEVG010000008.1"/>
</dbReference>
<organism evidence="1 2">
    <name type="scientific">Gelidibacter pelagius</name>
    <dbReference type="NCBI Taxonomy" id="2819985"/>
    <lineage>
        <taxon>Bacteria</taxon>
        <taxon>Pseudomonadati</taxon>
        <taxon>Bacteroidota</taxon>
        <taxon>Flavobacteriia</taxon>
        <taxon>Flavobacteriales</taxon>
        <taxon>Flavobacteriaceae</taxon>
        <taxon>Gelidibacter</taxon>
    </lineage>
</organism>
<proteinExistence type="predicted"/>
<protein>
    <recommendedName>
        <fullName evidence="3">Nuclear transport factor 2 family protein</fullName>
    </recommendedName>
</protein>
<comment type="caution">
    <text evidence="1">The sequence shown here is derived from an EMBL/GenBank/DDBJ whole genome shotgun (WGS) entry which is preliminary data.</text>
</comment>